<evidence type="ECO:0000313" key="9">
    <source>
        <dbReference type="Proteomes" id="UP000037405"/>
    </source>
</evidence>
<accession>A0A0M0GQX9</accession>
<dbReference type="Pfam" id="PF00892">
    <property type="entry name" value="EamA"/>
    <property type="match status" value="2"/>
</dbReference>
<evidence type="ECO:0000256" key="5">
    <source>
        <dbReference type="ARBA" id="ARBA00023136"/>
    </source>
</evidence>
<gene>
    <name evidence="8" type="ORF">AF331_04950</name>
</gene>
<dbReference type="AlphaFoldDB" id="A0A0M0GQX9"/>
<dbReference type="InterPro" id="IPR050638">
    <property type="entry name" value="AA-Vitamin_Transporters"/>
</dbReference>
<dbReference type="EMBL" id="LGUE01000001">
    <property type="protein sequence ID" value="KON91836.1"/>
    <property type="molecule type" value="Genomic_DNA"/>
</dbReference>
<dbReference type="PANTHER" id="PTHR32322">
    <property type="entry name" value="INNER MEMBRANE TRANSPORTER"/>
    <property type="match status" value="1"/>
</dbReference>
<feature type="domain" description="EamA" evidence="7">
    <location>
        <begin position="149"/>
        <end position="280"/>
    </location>
</feature>
<sequence length="296" mass="31617">MNYPFNKGMLLGLIGVVAFSLTLPATRFAVPYFGQTIVGLGRTIIAAVMVCLLFTFKKQALPGKEHIISLVIVAGGAVLAFPLLTTFAMKSLPVSHGAVELALLPLATAGFAIWRGGEKPSRRYWTASLIAAATVILYAVHLGFGHVQMGDMALLSAVVILGLSYAEGGKLAKELGSWQVIAWAILIGAPFFLIPVVLNVHVDMLKAPLLAWLSLFYLGVISQFLAYVAWYGGMSLGGIAKVGQIQYAQPFFMIGFSFLFLGEPVSWLTIAFAVIVVLCVTIGKDAPVKGIKPRSS</sequence>
<feature type="transmembrane region" description="Helical" evidence="6">
    <location>
        <begin position="68"/>
        <end position="88"/>
    </location>
</feature>
<reference evidence="9" key="1">
    <citation type="submission" date="2015-07" db="EMBL/GenBank/DDBJ databases">
        <title>Fjat-14235 jcm11544.</title>
        <authorList>
            <person name="Liu B."/>
            <person name="Wang J."/>
            <person name="Zhu Y."/>
            <person name="Liu G."/>
            <person name="Chen Q."/>
            <person name="Chen Z."/>
            <person name="Lan J."/>
            <person name="Che J."/>
            <person name="Ge C."/>
            <person name="Shi H."/>
            <person name="Pan Z."/>
            <person name="Liu X."/>
        </authorList>
    </citation>
    <scope>NUCLEOTIDE SEQUENCE [LARGE SCALE GENOMIC DNA]</scope>
    <source>
        <strain evidence="9">JCM 11544</strain>
    </source>
</reference>
<dbReference type="STRING" id="189381.GCA_900166615_03299"/>
<dbReference type="OrthoDB" id="9784288at2"/>
<dbReference type="InterPro" id="IPR037185">
    <property type="entry name" value="EmrE-like"/>
</dbReference>
<evidence type="ECO:0000256" key="6">
    <source>
        <dbReference type="SAM" id="Phobius"/>
    </source>
</evidence>
<feature type="transmembrane region" description="Helical" evidence="6">
    <location>
        <begin position="39"/>
        <end position="56"/>
    </location>
</feature>
<evidence type="ECO:0000256" key="1">
    <source>
        <dbReference type="ARBA" id="ARBA00004127"/>
    </source>
</evidence>
<evidence type="ECO:0000256" key="3">
    <source>
        <dbReference type="ARBA" id="ARBA00022692"/>
    </source>
</evidence>
<feature type="transmembrane region" description="Helical" evidence="6">
    <location>
        <begin position="94"/>
        <end position="114"/>
    </location>
</feature>
<dbReference type="PANTHER" id="PTHR32322:SF2">
    <property type="entry name" value="EAMA DOMAIN-CONTAINING PROTEIN"/>
    <property type="match status" value="1"/>
</dbReference>
<dbReference type="SUPFAM" id="SSF103481">
    <property type="entry name" value="Multidrug resistance efflux transporter EmrE"/>
    <property type="match status" value="2"/>
</dbReference>
<keyword evidence="9" id="KW-1185">Reference proteome</keyword>
<evidence type="ECO:0000256" key="2">
    <source>
        <dbReference type="ARBA" id="ARBA00007362"/>
    </source>
</evidence>
<feature type="transmembrane region" description="Helical" evidence="6">
    <location>
        <begin position="126"/>
        <end position="144"/>
    </location>
</feature>
<keyword evidence="3 6" id="KW-0812">Transmembrane</keyword>
<feature type="transmembrane region" description="Helical" evidence="6">
    <location>
        <begin position="267"/>
        <end position="286"/>
    </location>
</feature>
<keyword evidence="4 6" id="KW-1133">Transmembrane helix</keyword>
<organism evidence="8 9">
    <name type="scientific">Rossellomorea marisflavi</name>
    <dbReference type="NCBI Taxonomy" id="189381"/>
    <lineage>
        <taxon>Bacteria</taxon>
        <taxon>Bacillati</taxon>
        <taxon>Bacillota</taxon>
        <taxon>Bacilli</taxon>
        <taxon>Bacillales</taxon>
        <taxon>Bacillaceae</taxon>
        <taxon>Rossellomorea</taxon>
    </lineage>
</organism>
<keyword evidence="5 6" id="KW-0472">Membrane</keyword>
<dbReference type="PATRIC" id="fig|189381.12.peg.1117"/>
<comment type="subcellular location">
    <subcellularLocation>
        <location evidence="1">Endomembrane system</location>
        <topology evidence="1">Multi-pass membrane protein</topology>
    </subcellularLocation>
</comment>
<dbReference type="GO" id="GO:0016020">
    <property type="term" value="C:membrane"/>
    <property type="evidence" value="ECO:0007669"/>
    <property type="project" value="UniProtKB-SubCell"/>
</dbReference>
<feature type="domain" description="EamA" evidence="7">
    <location>
        <begin position="7"/>
        <end position="138"/>
    </location>
</feature>
<name>A0A0M0GQX9_9BACI</name>
<comment type="similarity">
    <text evidence="2">Belongs to the EamA transporter family.</text>
</comment>
<feature type="transmembrane region" description="Helical" evidence="6">
    <location>
        <begin position="180"/>
        <end position="198"/>
    </location>
</feature>
<proteinExistence type="inferred from homology"/>
<evidence type="ECO:0000259" key="7">
    <source>
        <dbReference type="Pfam" id="PF00892"/>
    </source>
</evidence>
<dbReference type="Proteomes" id="UP000037405">
    <property type="component" value="Unassembled WGS sequence"/>
</dbReference>
<dbReference type="RefSeq" id="WP_053427029.1">
    <property type="nucleotide sequence ID" value="NZ_JAUKEF010000001.1"/>
</dbReference>
<dbReference type="InterPro" id="IPR000620">
    <property type="entry name" value="EamA_dom"/>
</dbReference>
<evidence type="ECO:0000256" key="4">
    <source>
        <dbReference type="ARBA" id="ARBA00022989"/>
    </source>
</evidence>
<feature type="transmembrane region" description="Helical" evidence="6">
    <location>
        <begin position="210"/>
        <end position="230"/>
    </location>
</feature>
<evidence type="ECO:0000313" key="8">
    <source>
        <dbReference type="EMBL" id="KON91836.1"/>
    </source>
</evidence>
<comment type="caution">
    <text evidence="8">The sequence shown here is derived from an EMBL/GenBank/DDBJ whole genome shotgun (WGS) entry which is preliminary data.</text>
</comment>
<protein>
    <submittedName>
        <fullName evidence="8">Multidrug transporter</fullName>
    </submittedName>
</protein>